<dbReference type="InterPro" id="IPR015424">
    <property type="entry name" value="PyrdxlP-dep_Trfase"/>
</dbReference>
<name>A0ABM3H7X5_9MYRT</name>
<dbReference type="RefSeq" id="XP_048132700.1">
    <property type="nucleotide sequence ID" value="XM_048276743.1"/>
</dbReference>
<sequence length="658" mass="74257">MSSPCIREASEACFHGCSPFAGLPGAPAEKSVTGAAAFRHDFLIATSSSLHPNSQFTNHESLPSLHESFSLFTNAFPQYEQTEKADEFRANEYHHLSAANHVCLDYTGHGLFSYLQKIDHLPATSIASSSSHPPPSHSSSLESPFLEISYKSVNLGSQILHGVQESEIESRIRERIMAFMNVSETDYAMFFTANQSSAFKLLAESYSFHSNADLLTVYDHENEAVELMLESARKRGAHTRSAEFLYPRMRIRSEKLRKMIIGSKRNRRRRGLFVFPLQSRITGAPYSYSWMRMAQEEGWRVLLDASALRPKDMDTLGLSLFKPDFLICSFYKVFGDNPSGFACLFVKKSSASILQDSDATRSIGIVSLTPATTSFCHFQESAQEGISQRSSSGLFQLQKNDIISGMAPKEMYYGSPELHSSVVDNVTPEAVSSSEIEEVETPFNSARSRITETSFDGSLEIEFRGLDHADRLGIVSINCRARCLINWLVNALLSLKHPDSATVLLPLVMIYGPKVKFERGPTVAFNVFDWKGEKIDPVLVQKLADRNNISLTCGFLQHIWFSDKYKEWERTLETRTSVAKGTESRRKRDDRRGLSVVTVSLGFLTNFEDVYRLWAFISRFLDADFVEKERWRYTALNQETVEVHWQCKNRPTNSPLDA</sequence>
<gene>
    <name evidence="2" type="primary">LOC115746537</name>
</gene>
<organism evidence="1 2">
    <name type="scientific">Rhodamnia argentea</name>
    <dbReference type="NCBI Taxonomy" id="178133"/>
    <lineage>
        <taxon>Eukaryota</taxon>
        <taxon>Viridiplantae</taxon>
        <taxon>Streptophyta</taxon>
        <taxon>Embryophyta</taxon>
        <taxon>Tracheophyta</taxon>
        <taxon>Spermatophyta</taxon>
        <taxon>Magnoliopsida</taxon>
        <taxon>eudicotyledons</taxon>
        <taxon>Gunneridae</taxon>
        <taxon>Pentapetalae</taxon>
        <taxon>rosids</taxon>
        <taxon>malvids</taxon>
        <taxon>Myrtales</taxon>
        <taxon>Myrtaceae</taxon>
        <taxon>Myrtoideae</taxon>
        <taxon>Myrteae</taxon>
        <taxon>Australasian group</taxon>
        <taxon>Rhodamnia</taxon>
    </lineage>
</organism>
<proteinExistence type="predicted"/>
<dbReference type="Proteomes" id="UP000827889">
    <property type="component" value="Chromosome 3"/>
</dbReference>
<evidence type="ECO:0000313" key="2">
    <source>
        <dbReference type="RefSeq" id="XP_048132700.1"/>
    </source>
</evidence>
<reference evidence="2" key="1">
    <citation type="submission" date="2025-08" db="UniProtKB">
        <authorList>
            <consortium name="RefSeq"/>
        </authorList>
    </citation>
    <scope>IDENTIFICATION</scope>
    <source>
        <tissue evidence="2">Leaf</tissue>
    </source>
</reference>
<keyword evidence="1" id="KW-1185">Reference proteome</keyword>
<evidence type="ECO:0000313" key="1">
    <source>
        <dbReference type="Proteomes" id="UP000827889"/>
    </source>
</evidence>
<dbReference type="PANTHER" id="PTHR14237">
    <property type="entry name" value="MOLYBDOPTERIN COFACTOR SULFURASE MOSC"/>
    <property type="match status" value="1"/>
</dbReference>
<dbReference type="InterPro" id="IPR015422">
    <property type="entry name" value="PyrdxlP-dep_Trfase_small"/>
</dbReference>
<dbReference type="PANTHER" id="PTHR14237:SF64">
    <property type="entry name" value="MOLYBDENUM COFACTOR SULFURASE-LIKE PROTEIN"/>
    <property type="match status" value="1"/>
</dbReference>
<dbReference type="GeneID" id="115746537"/>
<protein>
    <submittedName>
        <fullName evidence="2">Molybdenum cofactor sulfurase-like isoform X1</fullName>
    </submittedName>
</protein>
<accession>A0ABM3H7X5</accession>
<dbReference type="SUPFAM" id="SSF53383">
    <property type="entry name" value="PLP-dependent transferases"/>
    <property type="match status" value="2"/>
</dbReference>
<dbReference type="Gene3D" id="3.90.1150.10">
    <property type="entry name" value="Aspartate Aminotransferase, domain 1"/>
    <property type="match status" value="1"/>
</dbReference>
<dbReference type="InterPro" id="IPR015421">
    <property type="entry name" value="PyrdxlP-dep_Trfase_major"/>
</dbReference>
<dbReference type="Gene3D" id="3.40.640.10">
    <property type="entry name" value="Type I PLP-dependent aspartate aminotransferase-like (Major domain)"/>
    <property type="match status" value="1"/>
</dbReference>